<dbReference type="EMBL" id="CP027033">
    <property type="protein sequence ID" value="AXR82248.1"/>
    <property type="molecule type" value="Genomic_DNA"/>
</dbReference>
<feature type="transmembrane region" description="Helical" evidence="1">
    <location>
        <begin position="80"/>
        <end position="97"/>
    </location>
</feature>
<evidence type="ECO:0000313" key="2">
    <source>
        <dbReference type="EMBL" id="AXR82248.1"/>
    </source>
</evidence>
<dbReference type="PANTHER" id="PTHR35283:SF3">
    <property type="entry name" value="T12C22.21 PROTEIN"/>
    <property type="match status" value="1"/>
</dbReference>
<dbReference type="PANTHER" id="PTHR35283">
    <property type="entry name" value="T12C22.21 PROTEIN"/>
    <property type="match status" value="1"/>
</dbReference>
<dbReference type="Proteomes" id="UP000258613">
    <property type="component" value="Chromosome"/>
</dbReference>
<keyword evidence="1" id="KW-0812">Transmembrane</keyword>
<dbReference type="InterPro" id="IPR021414">
    <property type="entry name" value="DUF3054"/>
</dbReference>
<keyword evidence="1" id="KW-1133">Transmembrane helix</keyword>
<reference evidence="3" key="1">
    <citation type="submission" date="2018-02" db="EMBL/GenBank/DDBJ databases">
        <title>Phenotypic and genomic properties of facultatively anaerobic sulfur-reducing natronoarchaea from hypersaline soda lakes.</title>
        <authorList>
            <person name="Sorokin D.Y."/>
            <person name="Kublanov I.V."/>
            <person name="Roman P."/>
            <person name="Sinninghe Damste J.S."/>
            <person name="Golyshin P.N."/>
            <person name="Rojo D."/>
            <person name="Ciordia S."/>
            <person name="Mena M.D.C."/>
            <person name="Ferrer M."/>
            <person name="Messina E."/>
            <person name="Smedile F."/>
            <person name="La Spada G."/>
            <person name="La Cono V."/>
            <person name="Yakimov M.M."/>
        </authorList>
    </citation>
    <scope>NUCLEOTIDE SEQUENCE [LARGE SCALE GENOMIC DNA]</scope>
    <source>
        <strain evidence="3">AArc-Mg</strain>
    </source>
</reference>
<dbReference type="Pfam" id="PF11255">
    <property type="entry name" value="DUF3054"/>
    <property type="match status" value="1"/>
</dbReference>
<accession>A0A346PRV3</accession>
<sequence length="138" mass="14427">MRSDGWSGVTDRRVLVLAIGDLVAIVALILIGQLSHDIDPVTEPLASIESMIPFLVGWLVVSLLAGVYAREIATSVTRAARSTTVAWIAAANVGLIIRSTPLFDGGAGWPFNLVLTGSGLAILLGWRIAYASVVGSDA</sequence>
<feature type="transmembrane region" description="Helical" evidence="1">
    <location>
        <begin position="12"/>
        <end position="31"/>
    </location>
</feature>
<evidence type="ECO:0008006" key="4">
    <source>
        <dbReference type="Google" id="ProtNLM"/>
    </source>
</evidence>
<keyword evidence="1" id="KW-0472">Membrane</keyword>
<protein>
    <recommendedName>
        <fullName evidence="4">DUF3054 domain-containing protein</fullName>
    </recommendedName>
</protein>
<name>A0A346PRV3_9EURY</name>
<dbReference type="AlphaFoldDB" id="A0A346PRV3"/>
<organism evidence="2 3">
    <name type="scientific">Natrarchaeobaculum sulfurireducens</name>
    <dbReference type="NCBI Taxonomy" id="2044521"/>
    <lineage>
        <taxon>Archaea</taxon>
        <taxon>Methanobacteriati</taxon>
        <taxon>Methanobacteriota</taxon>
        <taxon>Stenosarchaea group</taxon>
        <taxon>Halobacteria</taxon>
        <taxon>Halobacteriales</taxon>
        <taxon>Natrialbaceae</taxon>
        <taxon>Natrarchaeobaculum</taxon>
    </lineage>
</organism>
<proteinExistence type="predicted"/>
<feature type="transmembrane region" description="Helical" evidence="1">
    <location>
        <begin position="51"/>
        <end position="68"/>
    </location>
</feature>
<evidence type="ECO:0000313" key="3">
    <source>
        <dbReference type="Proteomes" id="UP000258613"/>
    </source>
</evidence>
<gene>
    <name evidence="2" type="ORF">AArcMg_2251</name>
</gene>
<evidence type="ECO:0000256" key="1">
    <source>
        <dbReference type="SAM" id="Phobius"/>
    </source>
</evidence>
<feature type="transmembrane region" description="Helical" evidence="1">
    <location>
        <begin position="109"/>
        <end position="130"/>
    </location>
</feature>
<keyword evidence="3" id="KW-1185">Reference proteome</keyword>
<dbReference type="KEGG" id="nag:AArcMg_2251"/>